<accession>A0ABQ5NL19</accession>
<dbReference type="EMBL" id="BRZA01000002">
    <property type="protein sequence ID" value="GLC89052.1"/>
    <property type="molecule type" value="Genomic_DNA"/>
</dbReference>
<proteinExistence type="inferred from homology"/>
<keyword evidence="2" id="KW-0186">Copper</keyword>
<dbReference type="Proteomes" id="UP001065593">
    <property type="component" value="Unassembled WGS sequence"/>
</dbReference>
<comment type="similarity">
    <text evidence="1">Belongs to the SCO1/2 family.</text>
</comment>
<evidence type="ECO:0000256" key="3">
    <source>
        <dbReference type="SAM" id="SignalP"/>
    </source>
</evidence>
<evidence type="ECO:0000256" key="1">
    <source>
        <dbReference type="ARBA" id="ARBA00010996"/>
    </source>
</evidence>
<feature type="chain" id="PRO_5046537274" evidence="3">
    <location>
        <begin position="20"/>
        <end position="196"/>
    </location>
</feature>
<dbReference type="Pfam" id="PF02630">
    <property type="entry name" value="SCO1-SenC"/>
    <property type="match status" value="1"/>
</dbReference>
<evidence type="ECO:0000313" key="6">
    <source>
        <dbReference type="Proteomes" id="UP001065593"/>
    </source>
</evidence>
<sequence length="196" mass="22220">MKKSMLLACMLLISVILSACGSYQFKPELDIQVEDFTVTNQHNEQVSLADLKGKPWLAMFIFTSCTTICPPMTYNMTEIQKALKDKGLEDYQIVGFSVDPEIDHPQVLADYLNKFSPIDASKWQLFTGYQQAFIEEFAKNSFQSLVRKTVNSDQVTHMSRFYLVNADGTVVKDYNGSEDVPTETIVADMKALMQEK</sequence>
<dbReference type="CDD" id="cd02968">
    <property type="entry name" value="SCO"/>
    <property type="match status" value="1"/>
</dbReference>
<dbReference type="PROSITE" id="PS51257">
    <property type="entry name" value="PROKAR_LIPOPROTEIN"/>
    <property type="match status" value="1"/>
</dbReference>
<dbReference type="Gene3D" id="3.40.30.10">
    <property type="entry name" value="Glutaredoxin"/>
    <property type="match status" value="1"/>
</dbReference>
<dbReference type="InterPro" id="IPR013766">
    <property type="entry name" value="Thioredoxin_domain"/>
</dbReference>
<feature type="domain" description="Thioredoxin" evidence="4">
    <location>
        <begin position="27"/>
        <end position="196"/>
    </location>
</feature>
<dbReference type="InterPro" id="IPR036249">
    <property type="entry name" value="Thioredoxin-like_sf"/>
</dbReference>
<name>A0ABQ5NL19_9BACI</name>
<dbReference type="RefSeq" id="WP_264988800.1">
    <property type="nucleotide sequence ID" value="NZ_BRZA01000002.1"/>
</dbReference>
<evidence type="ECO:0000259" key="4">
    <source>
        <dbReference type="PROSITE" id="PS51352"/>
    </source>
</evidence>
<organism evidence="5 6">
    <name type="scientific">Lysinibacillus piscis</name>
    <dbReference type="NCBI Taxonomy" id="2518931"/>
    <lineage>
        <taxon>Bacteria</taxon>
        <taxon>Bacillati</taxon>
        <taxon>Bacillota</taxon>
        <taxon>Bacilli</taxon>
        <taxon>Bacillales</taxon>
        <taxon>Bacillaceae</taxon>
        <taxon>Lysinibacillus</taxon>
    </lineage>
</organism>
<dbReference type="InterPro" id="IPR003782">
    <property type="entry name" value="SCO1/SenC"/>
</dbReference>
<feature type="signal peptide" evidence="3">
    <location>
        <begin position="1"/>
        <end position="19"/>
    </location>
</feature>
<dbReference type="PANTHER" id="PTHR12151">
    <property type="entry name" value="ELECTRON TRANSPORT PROTIN SCO1/SENC FAMILY MEMBER"/>
    <property type="match status" value="1"/>
</dbReference>
<keyword evidence="6" id="KW-1185">Reference proteome</keyword>
<dbReference type="PANTHER" id="PTHR12151:SF25">
    <property type="entry name" value="LINALOOL DEHYDRATASE_ISOMERASE DOMAIN-CONTAINING PROTEIN"/>
    <property type="match status" value="1"/>
</dbReference>
<protein>
    <submittedName>
        <fullName evidence="5">SCO1 protein</fullName>
    </submittedName>
</protein>
<comment type="caution">
    <text evidence="5">The sequence shown here is derived from an EMBL/GenBank/DDBJ whole genome shotgun (WGS) entry which is preliminary data.</text>
</comment>
<keyword evidence="3" id="KW-0732">Signal</keyword>
<evidence type="ECO:0000256" key="2">
    <source>
        <dbReference type="ARBA" id="ARBA00023008"/>
    </source>
</evidence>
<dbReference type="SUPFAM" id="SSF52833">
    <property type="entry name" value="Thioredoxin-like"/>
    <property type="match status" value="1"/>
</dbReference>
<reference evidence="5" key="1">
    <citation type="submission" date="2022-08" db="EMBL/GenBank/DDBJ databases">
        <title>Draft genome sequence of Lysinibacillus sp. strain KH24.</title>
        <authorList>
            <person name="Kanbe H."/>
            <person name="Itoh H."/>
        </authorList>
    </citation>
    <scope>NUCLEOTIDE SEQUENCE</scope>
    <source>
        <strain evidence="5">KH24</strain>
    </source>
</reference>
<dbReference type="PROSITE" id="PS51352">
    <property type="entry name" value="THIOREDOXIN_2"/>
    <property type="match status" value="1"/>
</dbReference>
<gene>
    <name evidence="5" type="primary">ypmQ_1</name>
    <name evidence="5" type="ORF">LYSBPC_21790</name>
</gene>
<evidence type="ECO:0000313" key="5">
    <source>
        <dbReference type="EMBL" id="GLC89052.1"/>
    </source>
</evidence>